<feature type="region of interest" description="Disordered" evidence="5">
    <location>
        <begin position="1"/>
        <end position="21"/>
    </location>
</feature>
<dbReference type="SUPFAM" id="SSF63570">
    <property type="entry name" value="PABC (PABP) domain"/>
    <property type="match status" value="1"/>
</dbReference>
<keyword evidence="3 4" id="KW-0694">RNA-binding</keyword>
<dbReference type="InterPro" id="IPR000504">
    <property type="entry name" value="RRM_dom"/>
</dbReference>
<evidence type="ECO:0000313" key="9">
    <source>
        <dbReference type="Proteomes" id="UP001266305"/>
    </source>
</evidence>
<sequence>MACGPVGSRAEMNPSTPNGSMASLYVGDLHPDMTESCKEGEAELGAKAKEFTNVYIKNFGEDMDDERLKDLFGKFGPALNVKHEDAQKAVDEMNGKELNGKQIYVGRAQKKVEWQMELKGNFEQMKQDYQIPGSVHPTVAGKIPGMLLEIDNSELLLVLESPESLRSKVDEAVAVLQAHQAQEAARKAVSSATTVPPV</sequence>
<gene>
    <name evidence="8" type="ORF">P7K49_004833</name>
</gene>
<evidence type="ECO:0000259" key="6">
    <source>
        <dbReference type="PROSITE" id="PS50102"/>
    </source>
</evidence>
<comment type="similarity">
    <text evidence="1">Belongs to the polyadenylate-binding protein type-1 family.</text>
</comment>
<dbReference type="InterPro" id="IPR012677">
    <property type="entry name" value="Nucleotide-bd_a/b_plait_sf"/>
</dbReference>
<keyword evidence="2" id="KW-0677">Repeat</keyword>
<dbReference type="SUPFAM" id="SSF54928">
    <property type="entry name" value="RNA-binding domain, RBD"/>
    <property type="match status" value="1"/>
</dbReference>
<evidence type="ECO:0000256" key="4">
    <source>
        <dbReference type="PROSITE-ProRule" id="PRU00176"/>
    </source>
</evidence>
<feature type="domain" description="PABC" evidence="7">
    <location>
        <begin position="99"/>
        <end position="181"/>
    </location>
</feature>
<organism evidence="8 9">
    <name type="scientific">Saguinus oedipus</name>
    <name type="common">Cotton-top tamarin</name>
    <name type="synonym">Oedipomidas oedipus</name>
    <dbReference type="NCBI Taxonomy" id="9490"/>
    <lineage>
        <taxon>Eukaryota</taxon>
        <taxon>Metazoa</taxon>
        <taxon>Chordata</taxon>
        <taxon>Craniata</taxon>
        <taxon>Vertebrata</taxon>
        <taxon>Euteleostomi</taxon>
        <taxon>Mammalia</taxon>
        <taxon>Eutheria</taxon>
        <taxon>Euarchontoglires</taxon>
        <taxon>Primates</taxon>
        <taxon>Haplorrhini</taxon>
        <taxon>Platyrrhini</taxon>
        <taxon>Cebidae</taxon>
        <taxon>Callitrichinae</taxon>
        <taxon>Saguinus</taxon>
    </lineage>
</organism>
<evidence type="ECO:0000313" key="8">
    <source>
        <dbReference type="EMBL" id="KAK2117946.1"/>
    </source>
</evidence>
<evidence type="ECO:0000256" key="1">
    <source>
        <dbReference type="ARBA" id="ARBA00008557"/>
    </source>
</evidence>
<dbReference type="Pfam" id="PF00076">
    <property type="entry name" value="RRM_1"/>
    <property type="match status" value="1"/>
</dbReference>
<dbReference type="InterPro" id="IPR035979">
    <property type="entry name" value="RBD_domain_sf"/>
</dbReference>
<evidence type="ECO:0000259" key="7">
    <source>
        <dbReference type="PROSITE" id="PS51309"/>
    </source>
</evidence>
<dbReference type="PANTHER" id="PTHR24012">
    <property type="entry name" value="RNA BINDING PROTEIN"/>
    <property type="match status" value="1"/>
</dbReference>
<dbReference type="EMBL" id="JASSZA010000002">
    <property type="protein sequence ID" value="KAK2117946.1"/>
    <property type="molecule type" value="Genomic_DNA"/>
</dbReference>
<keyword evidence="9" id="KW-1185">Reference proteome</keyword>
<protein>
    <recommendedName>
        <fullName evidence="10">RRM domain-containing protein</fullName>
    </recommendedName>
</protein>
<dbReference type="SMART" id="SM00517">
    <property type="entry name" value="PolyA"/>
    <property type="match status" value="1"/>
</dbReference>
<feature type="domain" description="RRM" evidence="6">
    <location>
        <begin position="52"/>
        <end position="110"/>
    </location>
</feature>
<evidence type="ECO:0008006" key="10">
    <source>
        <dbReference type="Google" id="ProtNLM"/>
    </source>
</evidence>
<accession>A0ABQ9W8L7</accession>
<comment type="caution">
    <text evidence="8">The sequence shown here is derived from an EMBL/GenBank/DDBJ whole genome shotgun (WGS) entry which is preliminary data.</text>
</comment>
<dbReference type="Gene3D" id="3.30.70.330">
    <property type="match status" value="2"/>
</dbReference>
<dbReference type="SMART" id="SM00360">
    <property type="entry name" value="RRM"/>
    <property type="match status" value="1"/>
</dbReference>
<name>A0ABQ9W8L7_SAGOE</name>
<dbReference type="PROSITE" id="PS50102">
    <property type="entry name" value="RRM"/>
    <property type="match status" value="1"/>
</dbReference>
<dbReference type="Pfam" id="PF00658">
    <property type="entry name" value="MLLE"/>
    <property type="match status" value="1"/>
</dbReference>
<dbReference type="InterPro" id="IPR036053">
    <property type="entry name" value="PABP-dom"/>
</dbReference>
<dbReference type="InterPro" id="IPR002004">
    <property type="entry name" value="PABP_HYD_C"/>
</dbReference>
<reference evidence="8 9" key="1">
    <citation type="submission" date="2023-05" db="EMBL/GenBank/DDBJ databases">
        <title>B98-5 Cell Line De Novo Hybrid Assembly: An Optical Mapping Approach.</title>
        <authorList>
            <person name="Kananen K."/>
            <person name="Auerbach J.A."/>
            <person name="Kautto E."/>
            <person name="Blachly J.S."/>
        </authorList>
    </citation>
    <scope>NUCLEOTIDE SEQUENCE [LARGE SCALE GENOMIC DNA]</scope>
    <source>
        <strain evidence="8">B95-8</strain>
        <tissue evidence="8">Cell line</tissue>
    </source>
</reference>
<dbReference type="Proteomes" id="UP001266305">
    <property type="component" value="Unassembled WGS sequence"/>
</dbReference>
<evidence type="ECO:0000256" key="5">
    <source>
        <dbReference type="SAM" id="MobiDB-lite"/>
    </source>
</evidence>
<proteinExistence type="inferred from homology"/>
<evidence type="ECO:0000256" key="3">
    <source>
        <dbReference type="ARBA" id="ARBA00022884"/>
    </source>
</evidence>
<dbReference type="PROSITE" id="PS51309">
    <property type="entry name" value="PABC"/>
    <property type="match status" value="1"/>
</dbReference>
<dbReference type="Gene3D" id="1.10.1900.10">
    <property type="entry name" value="c-terminal domain of poly(a) binding protein"/>
    <property type="match status" value="1"/>
</dbReference>
<evidence type="ECO:0000256" key="2">
    <source>
        <dbReference type="ARBA" id="ARBA00022737"/>
    </source>
</evidence>